<name>W0DUI7_9GAMM</name>
<protein>
    <submittedName>
        <fullName evidence="1">Uncharacterized protein</fullName>
    </submittedName>
</protein>
<organism evidence="1 2">
    <name type="scientific">Thiomicrospira aerophila AL3</name>
    <dbReference type="NCBI Taxonomy" id="717772"/>
    <lineage>
        <taxon>Bacteria</taxon>
        <taxon>Pseudomonadati</taxon>
        <taxon>Pseudomonadota</taxon>
        <taxon>Gammaproteobacteria</taxon>
        <taxon>Thiotrichales</taxon>
        <taxon>Piscirickettsiaceae</taxon>
        <taxon>Thiomicrospira</taxon>
    </lineage>
</organism>
<gene>
    <name evidence="1" type="ORF">THIAE_04325</name>
</gene>
<proteinExistence type="predicted"/>
<dbReference type="AlphaFoldDB" id="W0DUI7"/>
<dbReference type="Proteomes" id="UP000005380">
    <property type="component" value="Chromosome"/>
</dbReference>
<dbReference type="HOGENOM" id="CLU_2331184_0_0_6"/>
<dbReference type="InParanoid" id="W0DUI7"/>
<dbReference type="KEGG" id="tao:THIAE_04325"/>
<reference evidence="1 2" key="1">
    <citation type="submission" date="2013-12" db="EMBL/GenBank/DDBJ databases">
        <authorList>
            <consortium name="DOE Joint Genome Institute"/>
            <person name="Kappler U."/>
            <person name="Huntemann M."/>
            <person name="Han J."/>
            <person name="Chen A."/>
            <person name="Kyrpides N."/>
            <person name="Mavromatis K."/>
            <person name="Markowitz V."/>
            <person name="Palaniappan K."/>
            <person name="Ivanova N."/>
            <person name="Schaumberg A."/>
            <person name="Pati A."/>
            <person name="Liolios K."/>
            <person name="Nordberg H.P."/>
            <person name="Cantor M.N."/>
            <person name="Hua S.X."/>
            <person name="Woyke T."/>
        </authorList>
    </citation>
    <scope>NUCLEOTIDE SEQUENCE [LARGE SCALE GENOMIC DNA]</scope>
    <source>
        <strain evidence="2">AL2</strain>
    </source>
</reference>
<dbReference type="RefSeq" id="WP_006459085.1">
    <property type="nucleotide sequence ID" value="NZ_CP007030.1"/>
</dbReference>
<dbReference type="EMBL" id="CP007030">
    <property type="protein sequence ID" value="AHF02230.1"/>
    <property type="molecule type" value="Genomic_DNA"/>
</dbReference>
<evidence type="ECO:0000313" key="2">
    <source>
        <dbReference type="Proteomes" id="UP000005380"/>
    </source>
</evidence>
<sequence>MTFQEYLKQIIPNIDDPKVQGIAKLAADKGFDNLTSAQKYTLETGISDFIMKKCPNCGEEISYEDMAIAIENGHCSYCEHKWQKMQAE</sequence>
<evidence type="ECO:0000313" key="1">
    <source>
        <dbReference type="EMBL" id="AHF02230.1"/>
    </source>
</evidence>
<accession>W0DUI7</accession>
<keyword evidence="2" id="KW-1185">Reference proteome</keyword>
<dbReference type="OrthoDB" id="9810131at2"/>
<dbReference type="STRING" id="717772.THIAE_04325"/>